<gene>
    <name evidence="15" type="ORF">P8A18_33675</name>
</gene>
<dbReference type="SUPFAM" id="SSF51735">
    <property type="entry name" value="NAD(P)-binding Rossmann-fold domains"/>
    <property type="match status" value="4"/>
</dbReference>
<dbReference type="PANTHER" id="PTHR43775:SF51">
    <property type="entry name" value="INACTIVE PHENOLPHTHIOCEROL SYNTHESIS POLYKETIDE SYNTHASE TYPE I PKS1-RELATED"/>
    <property type="match status" value="1"/>
</dbReference>
<dbReference type="SUPFAM" id="SSF52151">
    <property type="entry name" value="FabD/lysophospholipase-like"/>
    <property type="match status" value="2"/>
</dbReference>
<dbReference type="SUPFAM" id="SSF47336">
    <property type="entry name" value="ACP-like"/>
    <property type="match status" value="2"/>
</dbReference>
<feature type="domain" description="PKS/mFAS DH" evidence="14">
    <location>
        <begin position="910"/>
        <end position="1187"/>
    </location>
</feature>
<geneLocation type="plasmid" evidence="15 16">
    <name>unnamed1</name>
</geneLocation>
<evidence type="ECO:0000256" key="7">
    <source>
        <dbReference type="ARBA" id="ARBA00023268"/>
    </source>
</evidence>
<dbReference type="NCBIfam" id="NF045894">
    <property type="entry name" value="PKS_plus_SDR"/>
    <property type="match status" value="1"/>
</dbReference>
<dbReference type="Gene3D" id="3.40.366.10">
    <property type="entry name" value="Malonyl-Coenzyme A Acyl Carrier Protein, domain 2"/>
    <property type="match status" value="2"/>
</dbReference>
<dbReference type="InterPro" id="IPR049900">
    <property type="entry name" value="PKS_mFAS_DH"/>
</dbReference>
<dbReference type="PROSITE" id="PS50075">
    <property type="entry name" value="CARRIER"/>
    <property type="match status" value="2"/>
</dbReference>
<dbReference type="Gene3D" id="3.40.50.720">
    <property type="entry name" value="NAD(P)-binding Rossmann-like Domain"/>
    <property type="match status" value="2"/>
</dbReference>
<dbReference type="InterPro" id="IPR057326">
    <property type="entry name" value="KR_dom"/>
</dbReference>
<keyword evidence="16" id="KW-1185">Reference proteome</keyword>
<feature type="domain" description="Ketosynthase family 3 (KS3)" evidence="13">
    <location>
        <begin position="1713"/>
        <end position="2139"/>
    </location>
</feature>
<dbReference type="InterPro" id="IPR009081">
    <property type="entry name" value="PP-bd_ACP"/>
</dbReference>
<dbReference type="InterPro" id="IPR016039">
    <property type="entry name" value="Thiolase-like"/>
</dbReference>
<keyword evidence="8" id="KW-0012">Acyltransferase</keyword>
<comment type="cofactor">
    <cofactor evidence="1">
        <name>pantetheine 4'-phosphate</name>
        <dbReference type="ChEBI" id="CHEBI:47942"/>
    </cofactor>
</comment>
<keyword evidence="7" id="KW-0511">Multifunctional enzyme</keyword>
<dbReference type="InterPro" id="IPR042104">
    <property type="entry name" value="PKS_dehydratase_sf"/>
</dbReference>
<dbReference type="SMART" id="SM01294">
    <property type="entry name" value="PKS_PP_betabranch"/>
    <property type="match status" value="2"/>
</dbReference>
<evidence type="ECO:0000259" key="12">
    <source>
        <dbReference type="PROSITE" id="PS50075"/>
    </source>
</evidence>
<dbReference type="SUPFAM" id="SSF55048">
    <property type="entry name" value="Probable ACP-binding domain of malonyl-CoA ACP transacylase"/>
    <property type="match status" value="2"/>
</dbReference>
<dbReference type="Pfam" id="PF00109">
    <property type="entry name" value="ketoacyl-synt"/>
    <property type="match status" value="2"/>
</dbReference>
<feature type="region of interest" description="N-terminal hotdog fold" evidence="9">
    <location>
        <begin position="910"/>
        <end position="1038"/>
    </location>
</feature>
<comment type="pathway">
    <text evidence="2">Antibiotic biosynthesis.</text>
</comment>
<dbReference type="InterPro" id="IPR016035">
    <property type="entry name" value="Acyl_Trfase/lysoPLipase"/>
</dbReference>
<dbReference type="InterPro" id="IPR049551">
    <property type="entry name" value="PKS_DH_C"/>
</dbReference>
<organism evidence="15 16">
    <name type="scientific">Streptomyces castrisilvae</name>
    <dbReference type="NCBI Taxonomy" id="3033811"/>
    <lineage>
        <taxon>Bacteria</taxon>
        <taxon>Bacillati</taxon>
        <taxon>Actinomycetota</taxon>
        <taxon>Actinomycetes</taxon>
        <taxon>Kitasatosporales</taxon>
        <taxon>Streptomycetaceae</taxon>
        <taxon>Streptomyces</taxon>
    </lineage>
</organism>
<feature type="coiled-coil region" evidence="10">
    <location>
        <begin position="3"/>
        <end position="30"/>
    </location>
</feature>
<evidence type="ECO:0000313" key="16">
    <source>
        <dbReference type="Proteomes" id="UP001239522"/>
    </source>
</evidence>
<dbReference type="InterPro" id="IPR032821">
    <property type="entry name" value="PKS_assoc"/>
</dbReference>
<dbReference type="InterPro" id="IPR014031">
    <property type="entry name" value="Ketoacyl_synth_C"/>
</dbReference>
<dbReference type="InterPro" id="IPR041618">
    <property type="entry name" value="PKS_DE"/>
</dbReference>
<evidence type="ECO:0000256" key="11">
    <source>
        <dbReference type="SAM" id="MobiDB-lite"/>
    </source>
</evidence>
<dbReference type="Gene3D" id="3.10.129.110">
    <property type="entry name" value="Polyketide synthase dehydratase"/>
    <property type="match status" value="1"/>
</dbReference>
<name>A0ABY9HVK9_9ACTN</name>
<keyword evidence="3" id="KW-0596">Phosphopantetheine</keyword>
<dbReference type="Gene3D" id="3.40.47.10">
    <property type="match status" value="2"/>
</dbReference>
<reference evidence="15 16" key="1">
    <citation type="submission" date="2023-03" db="EMBL/GenBank/DDBJ databases">
        <title>Isolation and description of six Streptomyces strains from soil environments, able to metabolize different microbial glucans.</title>
        <authorList>
            <person name="Widen T."/>
            <person name="Larsbrink J."/>
        </authorList>
    </citation>
    <scope>NUCLEOTIDE SEQUENCE [LARGE SCALE GENOMIC DNA]</scope>
    <source>
        <strain evidence="15 16">Mut1</strain>
        <plasmid evidence="15 16">unnamed1</plasmid>
    </source>
</reference>
<evidence type="ECO:0000256" key="2">
    <source>
        <dbReference type="ARBA" id="ARBA00004792"/>
    </source>
</evidence>
<keyword evidence="5" id="KW-0808">Transferase</keyword>
<evidence type="ECO:0000256" key="1">
    <source>
        <dbReference type="ARBA" id="ARBA00001957"/>
    </source>
</evidence>
<evidence type="ECO:0000256" key="9">
    <source>
        <dbReference type="PROSITE-ProRule" id="PRU01363"/>
    </source>
</evidence>
<dbReference type="SMART" id="SM00822">
    <property type="entry name" value="PKS_KR"/>
    <property type="match status" value="2"/>
</dbReference>
<dbReference type="PROSITE" id="PS52019">
    <property type="entry name" value="PKS_MFAS_DH"/>
    <property type="match status" value="1"/>
</dbReference>
<dbReference type="SUPFAM" id="SSF53901">
    <property type="entry name" value="Thiolase-like"/>
    <property type="match status" value="2"/>
</dbReference>
<dbReference type="Pfam" id="PF00550">
    <property type="entry name" value="PP-binding"/>
    <property type="match status" value="2"/>
</dbReference>
<keyword evidence="10" id="KW-0175">Coiled coil</keyword>
<dbReference type="Pfam" id="PF08990">
    <property type="entry name" value="Docking"/>
    <property type="match status" value="1"/>
</dbReference>
<proteinExistence type="predicted"/>
<dbReference type="Pfam" id="PF00698">
    <property type="entry name" value="Acyl_transf_1"/>
    <property type="match status" value="2"/>
</dbReference>
<dbReference type="InterPro" id="IPR001227">
    <property type="entry name" value="Ac_transferase_dom_sf"/>
</dbReference>
<dbReference type="InterPro" id="IPR006162">
    <property type="entry name" value="Ppantetheine_attach_site"/>
</dbReference>
<feature type="active site" description="Proton acceptor; for dehydratase activity" evidence="9">
    <location>
        <position position="942"/>
    </location>
</feature>
<dbReference type="Pfam" id="PF18369">
    <property type="entry name" value="PKS_DE"/>
    <property type="match status" value="1"/>
</dbReference>
<feature type="domain" description="Carrier" evidence="12">
    <location>
        <begin position="3151"/>
        <end position="3226"/>
    </location>
</feature>
<accession>A0ABY9HVK9</accession>
<keyword evidence="6" id="KW-0045">Antibiotic biosynthesis</keyword>
<dbReference type="Pfam" id="PF08659">
    <property type="entry name" value="KR"/>
    <property type="match status" value="2"/>
</dbReference>
<dbReference type="InterPro" id="IPR016036">
    <property type="entry name" value="Malonyl_transacylase_ACP-bd"/>
</dbReference>
<dbReference type="Gene3D" id="3.30.70.3290">
    <property type="match status" value="2"/>
</dbReference>
<keyword evidence="15" id="KW-0614">Plasmid</keyword>
<sequence length="3311" mass="348680">MNEERLREYLKRATSDLQRSRQKIAEYEEKNSEPIAIVGMSCRLPGGVASPEQLWQLVTEGTDAVSEFPSDRGWDIESLYDPDPDQPGTCYSTQGGFLHDAAEFDAELFGMSPREALATDPQQRLLLEASWEALERGGINPASLRGSRTGVYVGVMYNDYATRVRQAPRGLEGYIGNGSSPSIASGRVAYTLGLEGPAVTLDTACSSSLVALHLACQALRSGEATLALAGGVTVMSTPVAFVGFSRHRGLSPDGRCKSFAEGANGTGWSEGVGLLALERLSEARRNGHPVLAVIRGSAINQDGASSGLTAPNGPSQQRVIRQALTSAGLTTADVDAVEAHGTGTRLGDPIEAQALIATYGQDRPRERPLWLGSLKSNLGHTQAAAGVAGVIKMVQAIRHGSLPKTLHVAEPSQHVDWSAGRVRLLTEAQPWPEAERPRRAGVSAFGVSGTNAHVIVEQAPAEQESDAPKESGAPLPVVPWVVSAKTAEGLAAQARRLLSGVGGHTPQDIGFSLATTRAALERRAVAVGTDQEQLRTALTAIADGAAGGPGVVAGPPLGGPVALMFSGQGSQRPGMGRETYAAHPVFARALDEVCAHFDTGSGTPLKTVMFEDTGLLDRTEYTQPALFALEVALFRLVESWGVRPDHLIGHSIGELAAAHVAGVLSLPDACRLVAARARLMQALPAGGAMVAVRATEAEVAGLLGERVSIAAINAAGSVVISGDEAEVLRVAARFPDRDTRRLNVSHAFHSPHMDGMLKEFRAVAETVEYRRPEIPVVSNLTGQPVEEFTAGHWVRHVRETVRFADGIDRLRALGTRKFLEVGPGATLCGAVAADLAAPNLVEPLLRKDRPEPETLVETLARLWTCGVAVDWSAFHEGSGARRADLPTFAFQHRRFWLDAPIARRDPEPGHPVLDIRMERADADGFVFGGELSVLAHPWLADHRVADRILVPGTAFLDLALCAGARTGFPRVDELVLAEPLVLDPTDRIAVQVVVGAADPSGRRPVTGYARPEQDAPEHRDLPWTRHFTGTLTAAPDPVTPAPAHWPPAGATPVDIGHLYDEFALSGLEYGPLLRGLRAAWRLGDEIHAEVGLPESRHIEAERFAVHPALLDAALHASALAADGSATGAIPFTWTGVSVHTPGVTALRVTLRRSGQGVLTLTATDPAGTPVVSVESLLVRPLPGERLRTPSRHRDTLFRVDWVEVPAGPAPEGALPDVVDLPGGPALPEEPHEAVREALHRTLALLRDVLAEPETDGLTPLVLRTGGAARLPGESGDIDPVAAAVQALVRSAQSENPDRFVLVDATGDEPRIPTEALPYDEPSLLWRDGHWYAPRLVRPEPRAEETAPALDPEGTVLVTGATGRLGRALCRHLVEEHGVRHLLLTSRSGPAAPDAGELTALDAEVTLTACDVADRDAVAALLATVPPEHPLTAVVHLAGVLDDGIIQSLTPERIDSVLAPKVHGAINLHELTRDLGLSAFVLFASAAGPFGGPGQGNYSAANAYLDALAAQRHREGLPGLSLAWGLWEGQDGMVGGLSDVDLQRVATYGVLTLSGPEGLALFDTALGRPEANLVPAAFDFPVLREQDGNQTMHALLRGLVRTDRPVPGPVAAARPARMIDVVRARVAAVLRYASAGAVDPDRAFSELGFDSLMAVELRNAISEQTGFRLPASIIFDQPTPAALAEHLESLAAGPGTAPAARTAPVPASTGAADDEPIAIVSMACRLPGGVETPEQLWELVLRGGDAVGPMPGDRGWDLAALLDTDADRPGTSYASEGGFLDGADRFDPTPFGISPREALAMDPQQRLLLESSWELFERAGLPARSLRGSSTGVFIGLMYSDYANLMQGRDHDLEGHLGIGTAGSVASGRLSYTYGLEGPAVTVDTACSSSLVSVHMAVAALRTGECSLALAGGTTVMSTPTVFVEFSRQRGLATDGRCKPFAQGADGTGWGEGVGLLLLERLSDARRNGHTVLGVVRGSALNQDGASNGLTAPNGPSQQRVIRQALANAGLEAADIDAVEAHGTGTPLGDPIEAQALLNTYGQERNDGAPLLVGALKSNLGHTQAAAGVAGIIKTVLAMRHGVLPKILHLDEPSTRVDWDSGAVRLLDTNQDWPDTGRPRRAAVSSFGISGTNAHVILEQAPQTRDERTDERPAPPAAVAWTLSAPTGPALRAQARHLLPAVQETAAVDVGLTLATTRSAFDHRAVIVGADRGQLLDGLQALAAGEPSAHVVDAVARPAGRPVFVFPGQGSQWAGMAAELIDASPRFARSIARCEAALAEFVDWRLTDVLRGAPGAPGLDSDDVVQPATFAVTVSLAELWRSYGVEPAAVVGHSQGEIAAACFAGALTLRDAALVVCLRGREVTALAGLGGLLSVAAPQARIEELLTPYEGRLHIGAVNSPGALVVSGDADALEEFAAECAAHEIRTRTVPINYASHSPHADAVEERLAEVLAPITPSAPEVPFFSTVTADWADGPVFDASYWFRNLRLPVRFADSVRALADEGFGPLIEVSAHPVLTGAVEETLADRDDVVAIGSLRRFDGGPARFLRSVGAAHAAGVSVDWAQVFDGTGARRVDLPPYAFQRRRLWPDFKETAVRAADPVETEFWRAVRHQDLDALAEHTGLARGELEPVLPALSRWHTGHQVRATLDGWRYRTRWEPVPATDPDTAPGSWLVLRPAGGDPRLPDAAAGALDLAGAEVIDVPVDTAGSDTAGLVRRITDALGDRRPSGVLCLTGLDDSPHPDHPAVTAGLTSVLATVGALSALGLDAPLWLATSGAVGTGPDDPPRRPAQALVWGAGVVLGLDLPRRWGGLVDLPDDFDADSARHLTAALLGNTGEEQLVVGPSGLLARRLVRAPADGPATPWQPRDTVVITGGTGALGSRAARWAARSGADRIVLVSRRGEAAEGMPELLNELVESGADVVIAACDLADRAALGDLFDKIGSDGPPIRAVLHAAGTSGRELPAEELTPAELAAVLAPKVTGTRHLADLTEHLELDAFVLFSSSAGTWGNSGRIGYAAANAHLDAFAAERRAAGLPFVSLAWGAWDGGGMVDAETATHLRRSGNRQMDPDLAISALADAVGRRDHNLVVADIGWQDFAPAYTAARPRPLILGVPEAREALTAVEEAASGSDDATELVRELSGLDAGELERLLLDRVRREAAVALGHDSVTELQSDRSFRDLGFDSLTVVALRNRLSAITGLKLPTTLVFDHPTFPALARYLTTRLFGTGGEAAAQSPEEAATWSALRTIPLSKLRETGLLDALLELTETSPQPDAPEPDTEAGAVDRIDDMNVADLVELALGTDTHVRES</sequence>
<dbReference type="Pfam" id="PF02801">
    <property type="entry name" value="Ketoacyl-synt_C"/>
    <property type="match status" value="2"/>
</dbReference>
<dbReference type="Pfam" id="PF14765">
    <property type="entry name" value="PS-DH"/>
    <property type="match status" value="1"/>
</dbReference>
<evidence type="ECO:0000256" key="5">
    <source>
        <dbReference type="ARBA" id="ARBA00022679"/>
    </source>
</evidence>
<dbReference type="Pfam" id="PF21089">
    <property type="entry name" value="PKS_DH_N"/>
    <property type="match status" value="1"/>
</dbReference>
<dbReference type="InterPro" id="IPR018201">
    <property type="entry name" value="Ketoacyl_synth_AS"/>
</dbReference>
<dbReference type="PANTHER" id="PTHR43775">
    <property type="entry name" value="FATTY ACID SYNTHASE"/>
    <property type="match status" value="1"/>
</dbReference>
<dbReference type="InterPro" id="IPR013968">
    <property type="entry name" value="PKS_KR"/>
</dbReference>
<dbReference type="CDD" id="cd08956">
    <property type="entry name" value="KR_3_FAS_SDR_x"/>
    <property type="match status" value="1"/>
</dbReference>
<evidence type="ECO:0000256" key="10">
    <source>
        <dbReference type="SAM" id="Coils"/>
    </source>
</evidence>
<dbReference type="InterPro" id="IPR015083">
    <property type="entry name" value="NorB/c/GfsB-D-like_docking"/>
</dbReference>
<dbReference type="InterPro" id="IPR049552">
    <property type="entry name" value="PKS_DH_N"/>
</dbReference>
<dbReference type="InterPro" id="IPR020806">
    <property type="entry name" value="PKS_PP-bd"/>
</dbReference>
<protein>
    <submittedName>
        <fullName evidence="15">SDR family NAD(P)-dependent oxidoreductase</fullName>
    </submittedName>
</protein>
<evidence type="ECO:0000256" key="4">
    <source>
        <dbReference type="ARBA" id="ARBA00022553"/>
    </source>
</evidence>
<dbReference type="Proteomes" id="UP001239522">
    <property type="component" value="Plasmid unnamed1"/>
</dbReference>
<feature type="domain" description="Ketosynthase family 3 (KS3)" evidence="13">
    <location>
        <begin position="32"/>
        <end position="458"/>
    </location>
</feature>
<evidence type="ECO:0000259" key="13">
    <source>
        <dbReference type="PROSITE" id="PS52004"/>
    </source>
</evidence>
<dbReference type="CDD" id="cd08952">
    <property type="entry name" value="KR_1_SDR_x"/>
    <property type="match status" value="1"/>
</dbReference>
<feature type="region of interest" description="C-terminal hotdog fold" evidence="9">
    <location>
        <begin position="1050"/>
        <end position="1187"/>
    </location>
</feature>
<dbReference type="CDD" id="cd00833">
    <property type="entry name" value="PKS"/>
    <property type="match status" value="2"/>
</dbReference>
<evidence type="ECO:0000313" key="15">
    <source>
        <dbReference type="EMBL" id="WLQ38570.1"/>
    </source>
</evidence>
<dbReference type="InterPro" id="IPR020841">
    <property type="entry name" value="PKS_Beta-ketoAc_synthase_dom"/>
</dbReference>
<feature type="region of interest" description="Disordered" evidence="11">
    <location>
        <begin position="3269"/>
        <end position="3288"/>
    </location>
</feature>
<dbReference type="Gene3D" id="1.10.1200.10">
    <property type="entry name" value="ACP-like"/>
    <property type="match status" value="2"/>
</dbReference>
<feature type="active site" description="Proton donor; for dehydratase activity" evidence="9">
    <location>
        <position position="1111"/>
    </location>
</feature>
<dbReference type="SMART" id="SM00827">
    <property type="entry name" value="PKS_AT"/>
    <property type="match status" value="2"/>
</dbReference>
<dbReference type="PROSITE" id="PS00012">
    <property type="entry name" value="PHOSPHOPANTETHEINE"/>
    <property type="match status" value="2"/>
</dbReference>
<evidence type="ECO:0000256" key="3">
    <source>
        <dbReference type="ARBA" id="ARBA00022450"/>
    </source>
</evidence>
<dbReference type="InterPro" id="IPR050091">
    <property type="entry name" value="PKS_NRPS_Biosynth_Enz"/>
</dbReference>
<dbReference type="SMART" id="SM00825">
    <property type="entry name" value="PKS_KS"/>
    <property type="match status" value="2"/>
</dbReference>
<dbReference type="SMART" id="SM00826">
    <property type="entry name" value="PKS_DH"/>
    <property type="match status" value="1"/>
</dbReference>
<dbReference type="InterPro" id="IPR020807">
    <property type="entry name" value="PKS_DH"/>
</dbReference>
<feature type="domain" description="Carrier" evidence="12">
    <location>
        <begin position="1615"/>
        <end position="1690"/>
    </location>
</feature>
<dbReference type="SMART" id="SM00823">
    <property type="entry name" value="PKS_PP"/>
    <property type="match status" value="2"/>
</dbReference>
<dbReference type="InterPro" id="IPR014030">
    <property type="entry name" value="Ketoacyl_synth_N"/>
</dbReference>
<dbReference type="PROSITE" id="PS52004">
    <property type="entry name" value="KS3_2"/>
    <property type="match status" value="2"/>
</dbReference>
<evidence type="ECO:0000256" key="8">
    <source>
        <dbReference type="ARBA" id="ARBA00023315"/>
    </source>
</evidence>
<dbReference type="EMBL" id="CP120998">
    <property type="protein sequence ID" value="WLQ38570.1"/>
    <property type="molecule type" value="Genomic_DNA"/>
</dbReference>
<dbReference type="PROSITE" id="PS00606">
    <property type="entry name" value="KS3_1"/>
    <property type="match status" value="2"/>
</dbReference>
<evidence type="ECO:0000259" key="14">
    <source>
        <dbReference type="PROSITE" id="PS52019"/>
    </source>
</evidence>
<dbReference type="InterPro" id="IPR036736">
    <property type="entry name" value="ACP-like_sf"/>
</dbReference>
<dbReference type="Gene3D" id="6.10.140.1830">
    <property type="match status" value="1"/>
</dbReference>
<dbReference type="InterPro" id="IPR036291">
    <property type="entry name" value="NAD(P)-bd_dom_sf"/>
</dbReference>
<keyword evidence="4" id="KW-0597">Phosphoprotein</keyword>
<evidence type="ECO:0000256" key="6">
    <source>
        <dbReference type="ARBA" id="ARBA00023194"/>
    </source>
</evidence>
<dbReference type="Pfam" id="PF16197">
    <property type="entry name" value="KAsynt_C_assoc"/>
    <property type="match status" value="2"/>
</dbReference>
<dbReference type="InterPro" id="IPR014043">
    <property type="entry name" value="Acyl_transferase_dom"/>
</dbReference>
<dbReference type="RefSeq" id="WP_306061712.1">
    <property type="nucleotide sequence ID" value="NZ_CP120998.1"/>
</dbReference>